<dbReference type="AlphaFoldDB" id="A0A4R3YJ53"/>
<keyword evidence="3" id="KW-0175">Coiled coil</keyword>
<evidence type="ECO:0000256" key="4">
    <source>
        <dbReference type="SAM" id="MobiDB-lite"/>
    </source>
</evidence>
<dbReference type="OrthoDB" id="9813903at2"/>
<dbReference type="InterPro" id="IPR029787">
    <property type="entry name" value="Nucleotide_cyclase"/>
</dbReference>
<dbReference type="RefSeq" id="WP_124947375.1">
    <property type="nucleotide sequence ID" value="NZ_BHVT01000073.1"/>
</dbReference>
<dbReference type="GO" id="GO:0052621">
    <property type="term" value="F:diguanylate cyclase activity"/>
    <property type="evidence" value="ECO:0007669"/>
    <property type="project" value="UniProtKB-EC"/>
</dbReference>
<accession>A0A4R3YJ53</accession>
<proteinExistence type="predicted"/>
<keyword evidence="7" id="KW-1185">Reference proteome</keyword>
<gene>
    <name evidence="6" type="ORF">EDC63_101707</name>
</gene>
<feature type="domain" description="GGDEF" evidence="5">
    <location>
        <begin position="477"/>
        <end position="607"/>
    </location>
</feature>
<dbReference type="Proteomes" id="UP000295367">
    <property type="component" value="Unassembled WGS sequence"/>
</dbReference>
<dbReference type="EC" id="2.7.7.65" evidence="1"/>
<feature type="coiled-coil region" evidence="3">
    <location>
        <begin position="412"/>
        <end position="446"/>
    </location>
</feature>
<dbReference type="FunFam" id="3.30.70.270:FF:000001">
    <property type="entry name" value="Diguanylate cyclase domain protein"/>
    <property type="match status" value="1"/>
</dbReference>
<evidence type="ECO:0000313" key="7">
    <source>
        <dbReference type="Proteomes" id="UP000295367"/>
    </source>
</evidence>
<dbReference type="NCBIfam" id="TIGR00254">
    <property type="entry name" value="GGDEF"/>
    <property type="match status" value="1"/>
</dbReference>
<dbReference type="Pfam" id="PF00990">
    <property type="entry name" value="GGDEF"/>
    <property type="match status" value="1"/>
</dbReference>
<organism evidence="6 7">
    <name type="scientific">Sulfurirhabdus autotrophica</name>
    <dbReference type="NCBI Taxonomy" id="1706046"/>
    <lineage>
        <taxon>Bacteria</taxon>
        <taxon>Pseudomonadati</taxon>
        <taxon>Pseudomonadota</taxon>
        <taxon>Betaproteobacteria</taxon>
        <taxon>Nitrosomonadales</taxon>
        <taxon>Sulfuricellaceae</taxon>
        <taxon>Sulfurirhabdus</taxon>
    </lineage>
</organism>
<dbReference type="EMBL" id="SMCO01000001">
    <property type="protein sequence ID" value="TCV90733.1"/>
    <property type="molecule type" value="Genomic_DNA"/>
</dbReference>
<dbReference type="Gene3D" id="3.30.70.270">
    <property type="match status" value="1"/>
</dbReference>
<evidence type="ECO:0000256" key="2">
    <source>
        <dbReference type="ARBA" id="ARBA00034247"/>
    </source>
</evidence>
<protein>
    <recommendedName>
        <fullName evidence="1">diguanylate cyclase</fullName>
        <ecNumber evidence="1">2.7.7.65</ecNumber>
    </recommendedName>
</protein>
<dbReference type="PROSITE" id="PS50887">
    <property type="entry name" value="GGDEF"/>
    <property type="match status" value="1"/>
</dbReference>
<dbReference type="PANTHER" id="PTHR45138:SF9">
    <property type="entry name" value="DIGUANYLATE CYCLASE DGCM-RELATED"/>
    <property type="match status" value="1"/>
</dbReference>
<dbReference type="InterPro" id="IPR043128">
    <property type="entry name" value="Rev_trsase/Diguanyl_cyclase"/>
</dbReference>
<reference evidence="6 7" key="1">
    <citation type="submission" date="2019-03" db="EMBL/GenBank/DDBJ databases">
        <title>Genomic Encyclopedia of Type Strains, Phase IV (KMG-IV): sequencing the most valuable type-strain genomes for metagenomic binning, comparative biology and taxonomic classification.</title>
        <authorList>
            <person name="Goeker M."/>
        </authorList>
    </citation>
    <scope>NUCLEOTIDE SEQUENCE [LARGE SCALE GENOMIC DNA]</scope>
    <source>
        <strain evidence="6 7">DSM 100309</strain>
    </source>
</reference>
<evidence type="ECO:0000313" key="6">
    <source>
        <dbReference type="EMBL" id="TCV90733.1"/>
    </source>
</evidence>
<comment type="caution">
    <text evidence="6">The sequence shown here is derived from an EMBL/GenBank/DDBJ whole genome shotgun (WGS) entry which is preliminary data.</text>
</comment>
<dbReference type="InterPro" id="IPR050469">
    <property type="entry name" value="Diguanylate_Cyclase"/>
</dbReference>
<dbReference type="SMART" id="SM00267">
    <property type="entry name" value="GGDEF"/>
    <property type="match status" value="1"/>
</dbReference>
<name>A0A4R3YJ53_9PROT</name>
<dbReference type="CDD" id="cd01949">
    <property type="entry name" value="GGDEF"/>
    <property type="match status" value="1"/>
</dbReference>
<feature type="compositionally biased region" description="Basic and acidic residues" evidence="4">
    <location>
        <begin position="177"/>
        <end position="200"/>
    </location>
</feature>
<sequence length="607" mass="67762">MQKLTNPTDIARETLKLLTTRRLVPTPDNYQKLYQEISGAGGDVATGIEPALQKIFKDVVKNAPGLKQPVHLLEKAFSEKNWVEFEHAFSALASGTGVAGSAKGSWGTLIKELLKQWELKHSGITSKRKREGVDRVLANFSADSAALQEKLGALVRSWSEMPKQSGIEMDDSLADAEVGKPESKTIESKSEVPRQSRSEDQLAGIIKGDAKSYLQELLVQSLELGVMPRLSHFPELMGEAGKLAKQAREARDELAFQGLAKDLKQFWFKLEVRGESDSEVLAGIMSLLRLLVDNVGELVIDDQWLHGQVAVIQEIIAQPLDTRSLFDAERSFKEVIYKQSALKHSLNDAKTTLKNMLTTFVDRLGELSESTDGYHSKIEGYSTKISQTEDILQLNKILEELLADTKGMQLDVMRSRDELIEARKQVESAEQKIIKLEVELDEVSELVREDQLTGTLNRRGMDDAFEREIARSDRVKSSLSVAVLDVDHFKRLNDSLGHQAGDEALIHLVRVVKEALRPMDTIARYGGEEFVIILPDTPVEEAVKVMTRVQRELTKKFFLHKNERVLITFSAGIAERLPDEGVESLIGRADKAVYVAKEAGRNRVEVA</sequence>
<comment type="catalytic activity">
    <reaction evidence="2">
        <text>2 GTP = 3',3'-c-di-GMP + 2 diphosphate</text>
        <dbReference type="Rhea" id="RHEA:24898"/>
        <dbReference type="ChEBI" id="CHEBI:33019"/>
        <dbReference type="ChEBI" id="CHEBI:37565"/>
        <dbReference type="ChEBI" id="CHEBI:58805"/>
        <dbReference type="EC" id="2.7.7.65"/>
    </reaction>
</comment>
<dbReference type="InterPro" id="IPR000160">
    <property type="entry name" value="GGDEF_dom"/>
</dbReference>
<evidence type="ECO:0000259" key="5">
    <source>
        <dbReference type="PROSITE" id="PS50887"/>
    </source>
</evidence>
<dbReference type="SUPFAM" id="SSF55073">
    <property type="entry name" value="Nucleotide cyclase"/>
    <property type="match status" value="1"/>
</dbReference>
<evidence type="ECO:0000256" key="3">
    <source>
        <dbReference type="SAM" id="Coils"/>
    </source>
</evidence>
<dbReference type="PANTHER" id="PTHR45138">
    <property type="entry name" value="REGULATORY COMPONENTS OF SENSORY TRANSDUCTION SYSTEM"/>
    <property type="match status" value="1"/>
</dbReference>
<evidence type="ECO:0000256" key="1">
    <source>
        <dbReference type="ARBA" id="ARBA00012528"/>
    </source>
</evidence>
<feature type="region of interest" description="Disordered" evidence="4">
    <location>
        <begin position="175"/>
        <end position="200"/>
    </location>
</feature>